<feature type="transmembrane region" description="Helical" evidence="3">
    <location>
        <begin position="216"/>
        <end position="236"/>
    </location>
</feature>
<proteinExistence type="predicted"/>
<dbReference type="PANTHER" id="PTHR32196:SF71">
    <property type="entry name" value="AUTOINDUCER 2 IMPORT SYSTEM PERMEASE PROTEIN LSRD"/>
    <property type="match status" value="1"/>
</dbReference>
<dbReference type="GO" id="GO:0005886">
    <property type="term" value="C:plasma membrane"/>
    <property type="evidence" value="ECO:0007669"/>
    <property type="project" value="TreeGrafter"/>
</dbReference>
<evidence type="ECO:0000256" key="3">
    <source>
        <dbReference type="SAM" id="Phobius"/>
    </source>
</evidence>
<sequence>MDDFIDDVGIDAKHSFEDAIMPVTQAAAGVLELFDETLKYQAVAQVLGKGYSPVDYTLLCYGGGGPLHVAGYTADVPYRDVLVPAWAETGGVDRRDLARQLFSPWVLLALGMGLVLRQGRVDLSVWVVFSVASVVATLIVQAGGHSMWSAAGAAGVGGAFAALHALAIVRFKLPSWGVTLATAAVGVGLVKALTGGEILTIDPAMPAGWPDAVGELVITGAMVIATALIALLLSAWRYVRRTPPGPKTLSAALIASSLLSAMGGLCWVLKTSRTPMPGHLLGDLRVPAAAVLAGAVLFKGNGRTALVCILIPFAMVVATAWRQYIWPTPTWALDVNLLALIVLLLGAQLAWGDVTRRRAGPRANIWPILAAMGILAVGSAVLMPPGLACTLRQGGGVALWLVGVSGGLIRRLRRKTR</sequence>
<comment type="caution">
    <text evidence="5">The sequence shown here is derived from an EMBL/GenBank/DDBJ whole genome shotgun (WGS) entry which is preliminary data.</text>
</comment>
<feature type="transmembrane region" description="Helical" evidence="3">
    <location>
        <begin position="176"/>
        <end position="196"/>
    </location>
</feature>
<feature type="transmembrane region" description="Helical" evidence="3">
    <location>
        <begin position="363"/>
        <end position="384"/>
    </location>
</feature>
<feature type="transmembrane region" description="Helical" evidence="3">
    <location>
        <begin position="248"/>
        <end position="270"/>
    </location>
</feature>
<keyword evidence="1" id="KW-0813">Transport</keyword>
<dbReference type="EMBL" id="LAZR01010422">
    <property type="protein sequence ID" value="KKM67038.1"/>
    <property type="molecule type" value="Genomic_DNA"/>
</dbReference>
<feature type="domain" description="Hydantoinase A/oxoprolinase" evidence="4">
    <location>
        <begin position="19"/>
        <end position="87"/>
    </location>
</feature>
<gene>
    <name evidence="5" type="ORF">LCGC14_1475150</name>
</gene>
<dbReference type="GO" id="GO:0016787">
    <property type="term" value="F:hydrolase activity"/>
    <property type="evidence" value="ECO:0007669"/>
    <property type="project" value="InterPro"/>
</dbReference>
<evidence type="ECO:0000256" key="2">
    <source>
        <dbReference type="ARBA" id="ARBA00022519"/>
    </source>
</evidence>
<organism evidence="5">
    <name type="scientific">marine sediment metagenome</name>
    <dbReference type="NCBI Taxonomy" id="412755"/>
    <lineage>
        <taxon>unclassified sequences</taxon>
        <taxon>metagenomes</taxon>
        <taxon>ecological metagenomes</taxon>
    </lineage>
</organism>
<dbReference type="PANTHER" id="PTHR32196">
    <property type="entry name" value="ABC TRANSPORTER PERMEASE PROTEIN YPHD-RELATED-RELATED"/>
    <property type="match status" value="1"/>
</dbReference>
<keyword evidence="3" id="KW-0472">Membrane</keyword>
<feature type="transmembrane region" description="Helical" evidence="3">
    <location>
        <begin position="305"/>
        <end position="325"/>
    </location>
</feature>
<evidence type="ECO:0000313" key="5">
    <source>
        <dbReference type="EMBL" id="KKM67038.1"/>
    </source>
</evidence>
<accession>A0A0F9JBV1</accession>
<protein>
    <recommendedName>
        <fullName evidence="4">Hydantoinase A/oxoprolinase domain-containing protein</fullName>
    </recommendedName>
</protein>
<keyword evidence="3" id="KW-1133">Transmembrane helix</keyword>
<feature type="transmembrane region" description="Helical" evidence="3">
    <location>
        <begin position="331"/>
        <end position="351"/>
    </location>
</feature>
<keyword evidence="2" id="KW-1003">Cell membrane</keyword>
<evidence type="ECO:0000259" key="4">
    <source>
        <dbReference type="Pfam" id="PF01968"/>
    </source>
</evidence>
<dbReference type="InterPro" id="IPR002821">
    <property type="entry name" value="Hydantoinase_A"/>
</dbReference>
<reference evidence="5" key="1">
    <citation type="journal article" date="2015" name="Nature">
        <title>Complex archaea that bridge the gap between prokaryotes and eukaryotes.</title>
        <authorList>
            <person name="Spang A."/>
            <person name="Saw J.H."/>
            <person name="Jorgensen S.L."/>
            <person name="Zaremba-Niedzwiedzka K."/>
            <person name="Martijn J."/>
            <person name="Lind A.E."/>
            <person name="van Eijk R."/>
            <person name="Schleper C."/>
            <person name="Guy L."/>
            <person name="Ettema T.J."/>
        </authorList>
    </citation>
    <scope>NUCLEOTIDE SEQUENCE</scope>
</reference>
<feature type="transmembrane region" description="Helical" evidence="3">
    <location>
        <begin position="123"/>
        <end position="142"/>
    </location>
</feature>
<dbReference type="Pfam" id="PF01968">
    <property type="entry name" value="Hydantoinase_A"/>
    <property type="match status" value="1"/>
</dbReference>
<name>A0A0F9JBV1_9ZZZZ</name>
<feature type="transmembrane region" description="Helical" evidence="3">
    <location>
        <begin position="148"/>
        <end position="169"/>
    </location>
</feature>
<feature type="transmembrane region" description="Helical" evidence="3">
    <location>
        <begin position="390"/>
        <end position="409"/>
    </location>
</feature>
<keyword evidence="3" id="KW-0812">Transmembrane</keyword>
<keyword evidence="2" id="KW-0997">Cell inner membrane</keyword>
<feature type="transmembrane region" description="Helical" evidence="3">
    <location>
        <begin position="97"/>
        <end position="116"/>
    </location>
</feature>
<evidence type="ECO:0000256" key="1">
    <source>
        <dbReference type="ARBA" id="ARBA00022448"/>
    </source>
</evidence>
<feature type="transmembrane region" description="Helical" evidence="3">
    <location>
        <begin position="276"/>
        <end position="298"/>
    </location>
</feature>
<dbReference type="AlphaFoldDB" id="A0A0F9JBV1"/>